<dbReference type="Pfam" id="PF00576">
    <property type="entry name" value="Transthyretin"/>
    <property type="match status" value="1"/>
</dbReference>
<comment type="caution">
    <text evidence="9">The sequence shown here is derived from an EMBL/GenBank/DDBJ whole genome shotgun (WGS) entry which is preliminary data.</text>
</comment>
<evidence type="ECO:0000256" key="6">
    <source>
        <dbReference type="ARBA" id="ARBA00022801"/>
    </source>
</evidence>
<dbReference type="PROSITE" id="PS00769">
    <property type="entry name" value="TRANSTHYRETIN_2"/>
    <property type="match status" value="1"/>
</dbReference>
<dbReference type="AlphaFoldDB" id="A0A1C7MPZ7"/>
<accession>A0A1C7MPZ7</accession>
<evidence type="ECO:0000256" key="5">
    <source>
        <dbReference type="ARBA" id="ARBA00022631"/>
    </source>
</evidence>
<dbReference type="OMA" id="CSENQNY"/>
<evidence type="ECO:0000313" key="10">
    <source>
        <dbReference type="Proteomes" id="UP000092993"/>
    </source>
</evidence>
<dbReference type="InterPro" id="IPR014306">
    <property type="entry name" value="Hydroxyisourate_hydrolase"/>
</dbReference>
<gene>
    <name evidence="9" type="primary">urah</name>
    <name evidence="9" type="ORF">A0H81_01483</name>
</gene>
<dbReference type="GO" id="GO:0033971">
    <property type="term" value="F:hydroxyisourate hydrolase activity"/>
    <property type="evidence" value="ECO:0007669"/>
    <property type="project" value="UniProtKB-EC"/>
</dbReference>
<evidence type="ECO:0000256" key="3">
    <source>
        <dbReference type="ARBA" id="ARBA00009850"/>
    </source>
</evidence>
<dbReference type="EC" id="3.5.2.17" evidence="7"/>
<comment type="subunit">
    <text evidence="4 7">Homotetramer.</text>
</comment>
<evidence type="ECO:0000256" key="4">
    <source>
        <dbReference type="ARBA" id="ARBA00011881"/>
    </source>
</evidence>
<evidence type="ECO:0000256" key="7">
    <source>
        <dbReference type="RuleBase" id="RU361270"/>
    </source>
</evidence>
<dbReference type="GO" id="GO:0006144">
    <property type="term" value="P:purine nucleobase metabolic process"/>
    <property type="evidence" value="ECO:0007669"/>
    <property type="project" value="UniProtKB-KW"/>
</dbReference>
<dbReference type="InterPro" id="IPR036817">
    <property type="entry name" value="Transthyretin/HIU_hydrolase_sf"/>
</dbReference>
<dbReference type="OrthoDB" id="10265230at2759"/>
<evidence type="ECO:0000256" key="2">
    <source>
        <dbReference type="ARBA" id="ARBA00002704"/>
    </source>
</evidence>
<dbReference type="EMBL" id="LUGG01000001">
    <property type="protein sequence ID" value="OBZ78960.1"/>
    <property type="molecule type" value="Genomic_DNA"/>
</dbReference>
<proteinExistence type="inferred from homology"/>
<protein>
    <recommendedName>
        <fullName evidence="7">5-hydroxyisourate hydrolase</fullName>
        <shortName evidence="7">HIU hydrolase</shortName>
        <shortName evidence="7">HIUHase</shortName>
        <ecNumber evidence="7">3.5.2.17</ecNumber>
    </recommendedName>
</protein>
<sequence length="148" mass="16802">REKNERELGRMTARDRASIAFVTRPLTMLDSSLGKPGAGIRVSLQEYHIMGDNAAIFEPLAEGVTDADGRCMQLFPKPSAEQSKEEQAKLKAGKLYKVVFKTKDYFESTGRKCFYPWVEITFEVANPDEHYHIPLLISPYSYTTYRGS</sequence>
<keyword evidence="10" id="KW-1185">Reference proteome</keyword>
<keyword evidence="6 7" id="KW-0378">Hydrolase</keyword>
<dbReference type="NCBIfam" id="TIGR02962">
    <property type="entry name" value="hdxy_isourate"/>
    <property type="match status" value="1"/>
</dbReference>
<dbReference type="PANTHER" id="PTHR10395">
    <property type="entry name" value="URICASE AND TRANSTHYRETIN-RELATED"/>
    <property type="match status" value="1"/>
</dbReference>
<dbReference type="STRING" id="5627.A0A1C7MPZ7"/>
<organism evidence="9 10">
    <name type="scientific">Grifola frondosa</name>
    <name type="common">Maitake</name>
    <name type="synonym">Polyporus frondosus</name>
    <dbReference type="NCBI Taxonomy" id="5627"/>
    <lineage>
        <taxon>Eukaryota</taxon>
        <taxon>Fungi</taxon>
        <taxon>Dikarya</taxon>
        <taxon>Basidiomycota</taxon>
        <taxon>Agaricomycotina</taxon>
        <taxon>Agaricomycetes</taxon>
        <taxon>Polyporales</taxon>
        <taxon>Grifolaceae</taxon>
        <taxon>Grifola</taxon>
    </lineage>
</organism>
<dbReference type="CDD" id="cd05822">
    <property type="entry name" value="TLP_HIUase"/>
    <property type="match status" value="1"/>
</dbReference>
<evidence type="ECO:0000256" key="1">
    <source>
        <dbReference type="ARBA" id="ARBA00001043"/>
    </source>
</evidence>
<comment type="similarity">
    <text evidence="3 7">Belongs to the transthyretin family. 5-hydroxyisourate hydrolase subfamily.</text>
</comment>
<name>A0A1C7MPZ7_GRIFR</name>
<evidence type="ECO:0000259" key="8">
    <source>
        <dbReference type="Pfam" id="PF00576"/>
    </source>
</evidence>
<comment type="function">
    <text evidence="2">Catalyzes the hydrolysis of 5-hydroxyisourate (HIU) to 2-oxo-4-hydroxy-4-carboxy-5-ureidoimidazoline (OHCU).</text>
</comment>
<dbReference type="InterPro" id="IPR023416">
    <property type="entry name" value="Transthyretin/HIU_hydrolase_d"/>
</dbReference>
<evidence type="ECO:0000313" key="9">
    <source>
        <dbReference type="EMBL" id="OBZ78960.1"/>
    </source>
</evidence>
<feature type="non-terminal residue" evidence="9">
    <location>
        <position position="1"/>
    </location>
</feature>
<dbReference type="Proteomes" id="UP000092993">
    <property type="component" value="Unassembled WGS sequence"/>
</dbReference>
<dbReference type="SUPFAM" id="SSF49472">
    <property type="entry name" value="Transthyretin (synonym: prealbumin)"/>
    <property type="match status" value="1"/>
</dbReference>
<comment type="catalytic activity">
    <reaction evidence="1 7">
        <text>5-hydroxyisourate + H2O = 5-hydroxy-2-oxo-4-ureido-2,5-dihydro-1H-imidazole-5-carboxylate + H(+)</text>
        <dbReference type="Rhea" id="RHEA:23736"/>
        <dbReference type="ChEBI" id="CHEBI:15377"/>
        <dbReference type="ChEBI" id="CHEBI:15378"/>
        <dbReference type="ChEBI" id="CHEBI:18072"/>
        <dbReference type="ChEBI" id="CHEBI:58639"/>
        <dbReference type="EC" id="3.5.2.17"/>
    </reaction>
</comment>
<feature type="domain" description="Transthyretin/hydroxyisourate hydrolase" evidence="8">
    <location>
        <begin position="28"/>
        <end position="147"/>
    </location>
</feature>
<dbReference type="InterPro" id="IPR023419">
    <property type="entry name" value="Transthyretin_CS"/>
</dbReference>
<dbReference type="Gene3D" id="2.60.40.180">
    <property type="entry name" value="Transthyretin/hydroxyisourate hydrolase domain"/>
    <property type="match status" value="1"/>
</dbReference>
<dbReference type="PANTHER" id="PTHR10395:SF7">
    <property type="entry name" value="5-HYDROXYISOURATE HYDROLASE"/>
    <property type="match status" value="1"/>
</dbReference>
<keyword evidence="5 7" id="KW-0659">Purine metabolism</keyword>
<reference evidence="9 10" key="1">
    <citation type="submission" date="2016-03" db="EMBL/GenBank/DDBJ databases">
        <title>Whole genome sequencing of Grifola frondosa 9006-11.</title>
        <authorList>
            <person name="Min B."/>
            <person name="Park H."/>
            <person name="Kim J.-G."/>
            <person name="Cho H."/>
            <person name="Oh Y.-L."/>
            <person name="Kong W.-S."/>
            <person name="Choi I.-G."/>
        </authorList>
    </citation>
    <scope>NUCLEOTIDE SEQUENCE [LARGE SCALE GENOMIC DNA]</scope>
    <source>
        <strain evidence="9 10">9006-11</strain>
    </source>
</reference>